<proteinExistence type="inferred from homology"/>
<dbReference type="InterPro" id="IPR050052">
    <property type="entry name" value="ATP-dep_Clp_protease_ClpX"/>
</dbReference>
<feature type="domain" description="Clp ATPase C-terminal" evidence="13">
    <location>
        <begin position="335"/>
        <end position="429"/>
    </location>
</feature>
<dbReference type="InterPro" id="IPR019489">
    <property type="entry name" value="Clp_ATPase_C"/>
</dbReference>
<feature type="binding site" evidence="11">
    <location>
        <position position="393"/>
    </location>
    <ligand>
        <name>ATP</name>
        <dbReference type="ChEBI" id="CHEBI:30616"/>
    </ligand>
</feature>
<dbReference type="FunFam" id="3.40.50.300:FF:000220">
    <property type="entry name" value="ATP-dependent protease ATPase subunit HslU"/>
    <property type="match status" value="1"/>
</dbReference>
<evidence type="ECO:0000256" key="3">
    <source>
        <dbReference type="ARBA" id="ARBA00022490"/>
    </source>
</evidence>
<evidence type="ECO:0000256" key="10">
    <source>
        <dbReference type="ARBA" id="ARBA00082554"/>
    </source>
</evidence>
<dbReference type="SMART" id="SM01086">
    <property type="entry name" value="ClpB_D2-small"/>
    <property type="match status" value="1"/>
</dbReference>
<comment type="subcellular location">
    <subcellularLocation>
        <location evidence="1 11">Cytoplasm</location>
    </subcellularLocation>
</comment>
<dbReference type="GO" id="GO:0036402">
    <property type="term" value="F:proteasome-activating activity"/>
    <property type="evidence" value="ECO:0007669"/>
    <property type="project" value="UniProtKB-UniRule"/>
</dbReference>
<dbReference type="GO" id="GO:0005524">
    <property type="term" value="F:ATP binding"/>
    <property type="evidence" value="ECO:0007669"/>
    <property type="project" value="UniProtKB-UniRule"/>
</dbReference>
<dbReference type="NCBIfam" id="TIGR00390">
    <property type="entry name" value="hslU"/>
    <property type="match status" value="1"/>
</dbReference>
<dbReference type="FunFam" id="1.10.8.60:FF:000027">
    <property type="entry name" value="ATP-dependent protease ATPase subunit HslU"/>
    <property type="match status" value="1"/>
</dbReference>
<dbReference type="GO" id="GO:0008233">
    <property type="term" value="F:peptidase activity"/>
    <property type="evidence" value="ECO:0007669"/>
    <property type="project" value="InterPro"/>
</dbReference>
<keyword evidence="3 11" id="KW-0963">Cytoplasm</keyword>
<accession>A0AAJ4IBK3</accession>
<dbReference type="EMBL" id="CP065217">
    <property type="protein sequence ID" value="QPL53849.1"/>
    <property type="molecule type" value="Genomic_DNA"/>
</dbReference>
<keyword evidence="4 11" id="KW-0547">Nucleotide-binding</keyword>
<reference evidence="14 15" key="1">
    <citation type="submission" date="2020-11" db="EMBL/GenBank/DDBJ databases">
        <title>Complete and Circularized Genome Assembly of a human isolate of Vibrio navarrensis biotype pommerensis with MiSeq and MinION Sequence Data.</title>
        <authorList>
            <person name="Schwartz K."/>
            <person name="Borowiak M."/>
            <person name="Deneke C."/>
            <person name="Balau V."/>
            <person name="Metelmann C."/>
            <person name="Strauch E."/>
        </authorList>
    </citation>
    <scope>NUCLEOTIDE SEQUENCE [LARGE SCALE GENOMIC DNA]</scope>
    <source>
        <strain evidence="14 15">20-VB00237</strain>
    </source>
</reference>
<keyword evidence="5 11" id="KW-0067">ATP-binding</keyword>
<feature type="domain" description="AAA+ ATPase" evidence="12">
    <location>
        <begin position="49"/>
        <end position="332"/>
    </location>
</feature>
<protein>
    <recommendedName>
        <fullName evidence="9 11">ATP-dependent protease ATPase subunit HslU</fullName>
    </recommendedName>
    <alternativeName>
        <fullName evidence="10 11">Unfoldase HslU</fullName>
    </alternativeName>
</protein>
<dbReference type="Proteomes" id="UP000594435">
    <property type="component" value="Chromosome 1"/>
</dbReference>
<dbReference type="SMART" id="SM00382">
    <property type="entry name" value="AAA"/>
    <property type="match status" value="1"/>
</dbReference>
<feature type="binding site" evidence="11">
    <location>
        <position position="18"/>
    </location>
    <ligand>
        <name>ATP</name>
        <dbReference type="ChEBI" id="CHEBI:30616"/>
    </ligand>
</feature>
<dbReference type="RefSeq" id="WP_193243143.1">
    <property type="nucleotide sequence ID" value="NZ_CP065217.1"/>
</dbReference>
<dbReference type="InterPro" id="IPR003959">
    <property type="entry name" value="ATPase_AAA_core"/>
</dbReference>
<comment type="subunit">
    <text evidence="8 11">A double ring-shaped homohexamer of HslV is capped on each side by a ring-shaped HslU homohexamer. The assembly of the HslU/HslV complex is dependent on binding of ATP.</text>
</comment>
<evidence type="ECO:0000256" key="9">
    <source>
        <dbReference type="ARBA" id="ARBA00070260"/>
    </source>
</evidence>
<dbReference type="PANTHER" id="PTHR48102:SF3">
    <property type="entry name" value="ATP-DEPENDENT PROTEASE ATPASE SUBUNIT HSLU"/>
    <property type="match status" value="1"/>
</dbReference>
<feature type="binding site" evidence="11">
    <location>
        <begin position="60"/>
        <end position="65"/>
    </location>
    <ligand>
        <name>ATP</name>
        <dbReference type="ChEBI" id="CHEBI:30616"/>
    </ligand>
</feature>
<name>A0AAJ4IBK3_9VIBR</name>
<dbReference type="Gene3D" id="3.40.50.300">
    <property type="entry name" value="P-loop containing nucleotide triphosphate hydrolases"/>
    <property type="match status" value="2"/>
</dbReference>
<dbReference type="HAMAP" id="MF_00249">
    <property type="entry name" value="HslU"/>
    <property type="match status" value="1"/>
</dbReference>
<dbReference type="Gene3D" id="1.10.8.60">
    <property type="match status" value="1"/>
</dbReference>
<gene>
    <name evidence="11 14" type="primary">hslU</name>
    <name evidence="14" type="ORF">I3X05_01295</name>
</gene>
<comment type="similarity">
    <text evidence="2 11">Belongs to the ClpX chaperone family. HslU subfamily.</text>
</comment>
<dbReference type="InterPro" id="IPR004491">
    <property type="entry name" value="HslU"/>
</dbReference>
<dbReference type="AlphaFoldDB" id="A0AAJ4IBK3"/>
<evidence type="ECO:0000256" key="11">
    <source>
        <dbReference type="HAMAP-Rule" id="MF_00249"/>
    </source>
</evidence>
<evidence type="ECO:0000256" key="8">
    <source>
        <dbReference type="ARBA" id="ARBA00064434"/>
    </source>
</evidence>
<dbReference type="InterPro" id="IPR027417">
    <property type="entry name" value="P-loop_NTPase"/>
</dbReference>
<dbReference type="GO" id="GO:0016887">
    <property type="term" value="F:ATP hydrolysis activity"/>
    <property type="evidence" value="ECO:0007669"/>
    <property type="project" value="InterPro"/>
</dbReference>
<feature type="binding site" evidence="11">
    <location>
        <position position="321"/>
    </location>
    <ligand>
        <name>ATP</name>
        <dbReference type="ChEBI" id="CHEBI:30616"/>
    </ligand>
</feature>
<evidence type="ECO:0000256" key="2">
    <source>
        <dbReference type="ARBA" id="ARBA00009771"/>
    </source>
</evidence>
<dbReference type="Pfam" id="PF07724">
    <property type="entry name" value="AAA_2"/>
    <property type="match status" value="1"/>
</dbReference>
<evidence type="ECO:0000256" key="6">
    <source>
        <dbReference type="ARBA" id="ARBA00023186"/>
    </source>
</evidence>
<keyword evidence="6 11" id="KW-0143">Chaperone</keyword>
<dbReference type="SUPFAM" id="SSF52540">
    <property type="entry name" value="P-loop containing nucleoside triphosphate hydrolases"/>
    <property type="match status" value="1"/>
</dbReference>
<dbReference type="FunFam" id="1.10.8.10:FF:000028">
    <property type="entry name" value="ATP-dependent protease ATPase subunit HslU"/>
    <property type="match status" value="2"/>
</dbReference>
<evidence type="ECO:0000313" key="14">
    <source>
        <dbReference type="EMBL" id="QPL53849.1"/>
    </source>
</evidence>
<evidence type="ECO:0000256" key="4">
    <source>
        <dbReference type="ARBA" id="ARBA00022741"/>
    </source>
</evidence>
<dbReference type="Pfam" id="PF00004">
    <property type="entry name" value="AAA"/>
    <property type="match status" value="1"/>
</dbReference>
<dbReference type="NCBIfam" id="NF003544">
    <property type="entry name" value="PRK05201.1"/>
    <property type="match status" value="1"/>
</dbReference>
<evidence type="ECO:0000259" key="13">
    <source>
        <dbReference type="SMART" id="SM01086"/>
    </source>
</evidence>
<dbReference type="GO" id="GO:0043335">
    <property type="term" value="P:protein unfolding"/>
    <property type="evidence" value="ECO:0007669"/>
    <property type="project" value="UniProtKB-UniRule"/>
</dbReference>
<dbReference type="InterPro" id="IPR003593">
    <property type="entry name" value="AAA+_ATPase"/>
</dbReference>
<sequence>MSEMTPREIVHELNRHIIGQEKAKRSVAIALRNRWRRMQLEEGLRAEVTPKNILMIGPTGVGKTEIARRLAKLANAPFIKVEATKFTEVGYVGKEVETIIRDLTDVAVKMTHQQAMEKVQFRAEELAEERVLDALLPPARDAWGQSEQSDDNSNTRQIFRKKLREGKLDDKEIEVNVAAPQMGVEIMAPPGMEEMTNQLQGMFQSLAGNTSKKRKLKIKDAMKALIEEEAAKLVNQEELKDQAIYNVENNGIVFIDEIDKICKRGESSGPDVSREGVQRDLLPLIEGSTVSTKHGMVRTDHILFITSGAFQVSKPSDLIPELQGRLPIRVELEALTSHDFKRILTEPKASLTEQYIALMKTEQVDIEFTEDGISQIAEAAWTVNETTENIGARRLHTVMERLMDEISFDATEKSGAKFVIDAQYVKQRLGEFVADEDLSRFIL</sequence>
<dbReference type="GO" id="GO:0009376">
    <property type="term" value="C:HslUV protease complex"/>
    <property type="evidence" value="ECO:0007669"/>
    <property type="project" value="UniProtKB-UniRule"/>
</dbReference>
<dbReference type="FunFam" id="3.40.50.300:FF:000213">
    <property type="entry name" value="ATP-dependent protease ATPase subunit HslU"/>
    <property type="match status" value="1"/>
</dbReference>
<organism evidence="14 15">
    <name type="scientific">Vibrio navarrensis</name>
    <dbReference type="NCBI Taxonomy" id="29495"/>
    <lineage>
        <taxon>Bacteria</taxon>
        <taxon>Pseudomonadati</taxon>
        <taxon>Pseudomonadota</taxon>
        <taxon>Gammaproteobacteria</taxon>
        <taxon>Vibrionales</taxon>
        <taxon>Vibrionaceae</taxon>
        <taxon>Vibrio</taxon>
    </lineage>
</organism>
<feature type="binding site" evidence="11">
    <location>
        <position position="256"/>
    </location>
    <ligand>
        <name>ATP</name>
        <dbReference type="ChEBI" id="CHEBI:30616"/>
    </ligand>
</feature>
<dbReference type="CDD" id="cd19498">
    <property type="entry name" value="RecA-like_HslU"/>
    <property type="match status" value="1"/>
</dbReference>
<evidence type="ECO:0000259" key="12">
    <source>
        <dbReference type="SMART" id="SM00382"/>
    </source>
</evidence>
<evidence type="ECO:0000256" key="1">
    <source>
        <dbReference type="ARBA" id="ARBA00004496"/>
    </source>
</evidence>
<evidence type="ECO:0000256" key="5">
    <source>
        <dbReference type="ARBA" id="ARBA00022840"/>
    </source>
</evidence>
<dbReference type="PANTHER" id="PTHR48102">
    <property type="entry name" value="ATP-DEPENDENT CLP PROTEASE ATP-BINDING SUBUNIT CLPX-LIKE, MITOCHONDRIAL-RELATED"/>
    <property type="match status" value="1"/>
</dbReference>
<evidence type="ECO:0000313" key="15">
    <source>
        <dbReference type="Proteomes" id="UP000594435"/>
    </source>
</evidence>
<evidence type="ECO:0000256" key="7">
    <source>
        <dbReference type="ARBA" id="ARBA00054052"/>
    </source>
</evidence>
<comment type="function">
    <text evidence="7 11">ATPase subunit of a proteasome-like degradation complex; this subunit has chaperone activity. The binding of ATP and its subsequent hydrolysis by HslU are essential for unfolding of protein substrates subsequently hydrolyzed by HslV. HslU recognizes the N-terminal part of its protein substrates and unfolds these before they are guided to HslV for hydrolysis.</text>
</comment>